<evidence type="ECO:0000313" key="2">
    <source>
        <dbReference type="Proteomes" id="UP000187429"/>
    </source>
</evidence>
<organism evidence="1 2">
    <name type="scientific">Smittium culicis</name>
    <dbReference type="NCBI Taxonomy" id="133412"/>
    <lineage>
        <taxon>Eukaryota</taxon>
        <taxon>Fungi</taxon>
        <taxon>Fungi incertae sedis</taxon>
        <taxon>Zoopagomycota</taxon>
        <taxon>Kickxellomycotina</taxon>
        <taxon>Harpellomycetes</taxon>
        <taxon>Harpellales</taxon>
        <taxon>Legeriomycetaceae</taxon>
        <taxon>Smittium</taxon>
    </lineage>
</organism>
<comment type="caution">
    <text evidence="1">The sequence shown here is derived from an EMBL/GenBank/DDBJ whole genome shotgun (WGS) entry which is preliminary data.</text>
</comment>
<evidence type="ECO:0000313" key="1">
    <source>
        <dbReference type="EMBL" id="OMJ19235.1"/>
    </source>
</evidence>
<accession>A0A1R1XXB0</accession>
<protein>
    <submittedName>
        <fullName evidence="1">Uncharacterized protein</fullName>
    </submittedName>
</protein>
<proteinExistence type="predicted"/>
<keyword evidence="2" id="KW-1185">Reference proteome</keyword>
<gene>
    <name evidence="1" type="ORF">AYI69_g6708</name>
</gene>
<dbReference type="EMBL" id="LSSM01003062">
    <property type="protein sequence ID" value="OMJ19235.1"/>
    <property type="molecule type" value="Genomic_DNA"/>
</dbReference>
<dbReference type="Proteomes" id="UP000187429">
    <property type="component" value="Unassembled WGS sequence"/>
</dbReference>
<dbReference type="AlphaFoldDB" id="A0A1R1XXB0"/>
<reference evidence="2" key="1">
    <citation type="submission" date="2017-01" db="EMBL/GenBank/DDBJ databases">
        <authorList>
            <person name="Wang Y."/>
            <person name="White M."/>
            <person name="Kvist S."/>
            <person name="Moncalvo J.-M."/>
        </authorList>
    </citation>
    <scope>NUCLEOTIDE SEQUENCE [LARGE SCALE GENOMIC DNA]</scope>
    <source>
        <strain evidence="2">ID-206-W2</strain>
    </source>
</reference>
<sequence>MFGTQKRLPIEGVGKQYLKTRQLELMAVCVARSELDKERRGSSRVPKFRVNDLVMVLESRMRKNAKRPYMAMKEIHEYEIKR</sequence>
<name>A0A1R1XXB0_9FUNG</name>